<comment type="caution">
    <text evidence="1">The sequence shown here is derived from an EMBL/GenBank/DDBJ whole genome shotgun (WGS) entry which is preliminary data.</text>
</comment>
<dbReference type="AlphaFoldDB" id="A0A8I1W702"/>
<accession>A0A8I1W702</accession>
<dbReference type="RefSeq" id="WP_207541970.1">
    <property type="nucleotide sequence ID" value="NZ_JAFNAA010000007.1"/>
</dbReference>
<sequence>MNDSLPVISVIGLAELQITDNEIAKNGMAENEKGGIAVRADTSCE</sequence>
<gene>
    <name evidence="1" type="ORF">J2R62_07895</name>
</gene>
<protein>
    <submittedName>
        <fullName evidence="1">Uncharacterized protein</fullName>
    </submittedName>
</protein>
<evidence type="ECO:0000313" key="2">
    <source>
        <dbReference type="Proteomes" id="UP000664658"/>
    </source>
</evidence>
<name>A0A8I1W702_PLESH</name>
<evidence type="ECO:0000313" key="1">
    <source>
        <dbReference type="EMBL" id="MBO1108141.1"/>
    </source>
</evidence>
<dbReference type="EMBL" id="JAFNAA010000007">
    <property type="protein sequence ID" value="MBO1108141.1"/>
    <property type="molecule type" value="Genomic_DNA"/>
</dbReference>
<organism evidence="1 2">
    <name type="scientific">Plesiomonas shigelloides</name>
    <name type="common">Aeromonas shigelloides</name>
    <dbReference type="NCBI Taxonomy" id="703"/>
    <lineage>
        <taxon>Bacteria</taxon>
        <taxon>Pseudomonadati</taxon>
        <taxon>Pseudomonadota</taxon>
        <taxon>Gammaproteobacteria</taxon>
        <taxon>Enterobacterales</taxon>
        <taxon>Enterobacteriaceae</taxon>
        <taxon>Plesiomonas</taxon>
    </lineage>
</organism>
<dbReference type="Proteomes" id="UP000664658">
    <property type="component" value="Unassembled WGS sequence"/>
</dbReference>
<proteinExistence type="predicted"/>
<reference evidence="1" key="1">
    <citation type="submission" date="2021-03" db="EMBL/GenBank/DDBJ databases">
        <title>Plesiomonas shigelloides zfcc0051, isolated from zebrafish feces.</title>
        <authorList>
            <person name="Vanderhoek Z."/>
            <person name="Gaulke C."/>
        </authorList>
    </citation>
    <scope>NUCLEOTIDE SEQUENCE</scope>
    <source>
        <strain evidence="1">Zfcc0051</strain>
    </source>
</reference>